<evidence type="ECO:0000313" key="10">
    <source>
        <dbReference type="Proteomes" id="UP000015106"/>
    </source>
</evidence>
<reference evidence="9" key="2">
    <citation type="submission" date="2018-03" db="EMBL/GenBank/DDBJ databases">
        <title>The Triticum urartu genome reveals the dynamic nature of wheat genome evolution.</title>
        <authorList>
            <person name="Ling H."/>
            <person name="Ma B."/>
            <person name="Shi X."/>
            <person name="Liu H."/>
            <person name="Dong L."/>
            <person name="Sun H."/>
            <person name="Cao Y."/>
            <person name="Gao Q."/>
            <person name="Zheng S."/>
            <person name="Li Y."/>
            <person name="Yu Y."/>
            <person name="Du H."/>
            <person name="Qi M."/>
            <person name="Li Y."/>
            <person name="Yu H."/>
            <person name="Cui Y."/>
            <person name="Wang N."/>
            <person name="Chen C."/>
            <person name="Wu H."/>
            <person name="Zhao Y."/>
            <person name="Zhang J."/>
            <person name="Li Y."/>
            <person name="Zhou W."/>
            <person name="Zhang B."/>
            <person name="Hu W."/>
            <person name="Eijk M."/>
            <person name="Tang J."/>
            <person name="Witsenboer H."/>
            <person name="Zhao S."/>
            <person name="Li Z."/>
            <person name="Zhang A."/>
            <person name="Wang D."/>
            <person name="Liang C."/>
        </authorList>
    </citation>
    <scope>NUCLEOTIDE SEQUENCE [LARGE SCALE GENOMIC DNA]</scope>
    <source>
        <strain evidence="9">cv. G1812</strain>
    </source>
</reference>
<evidence type="ECO:0000256" key="1">
    <source>
        <dbReference type="ARBA" id="ARBA00004162"/>
    </source>
</evidence>
<keyword evidence="7" id="KW-0472">Membrane</keyword>
<dbReference type="SUPFAM" id="SSF49764">
    <property type="entry name" value="HSP20-like chaperones"/>
    <property type="match status" value="1"/>
</dbReference>
<organism evidence="9 10">
    <name type="scientific">Triticum urartu</name>
    <name type="common">Red wild einkorn</name>
    <name type="synonym">Crithodium urartu</name>
    <dbReference type="NCBI Taxonomy" id="4572"/>
    <lineage>
        <taxon>Eukaryota</taxon>
        <taxon>Viridiplantae</taxon>
        <taxon>Streptophyta</taxon>
        <taxon>Embryophyta</taxon>
        <taxon>Tracheophyta</taxon>
        <taxon>Spermatophyta</taxon>
        <taxon>Magnoliopsida</taxon>
        <taxon>Liliopsida</taxon>
        <taxon>Poales</taxon>
        <taxon>Poaceae</taxon>
        <taxon>BOP clade</taxon>
        <taxon>Pooideae</taxon>
        <taxon>Triticodae</taxon>
        <taxon>Triticeae</taxon>
        <taxon>Triticinae</taxon>
        <taxon>Triticum</taxon>
    </lineage>
</organism>
<dbReference type="Gene3D" id="2.60.40.790">
    <property type="match status" value="1"/>
</dbReference>
<reference evidence="10" key="1">
    <citation type="journal article" date="2013" name="Nature">
        <title>Draft genome of the wheat A-genome progenitor Triticum urartu.</title>
        <authorList>
            <person name="Ling H.Q."/>
            <person name="Zhao S."/>
            <person name="Liu D."/>
            <person name="Wang J."/>
            <person name="Sun H."/>
            <person name="Zhang C."/>
            <person name="Fan H."/>
            <person name="Li D."/>
            <person name="Dong L."/>
            <person name="Tao Y."/>
            <person name="Gao C."/>
            <person name="Wu H."/>
            <person name="Li Y."/>
            <person name="Cui Y."/>
            <person name="Guo X."/>
            <person name="Zheng S."/>
            <person name="Wang B."/>
            <person name="Yu K."/>
            <person name="Liang Q."/>
            <person name="Yang W."/>
            <person name="Lou X."/>
            <person name="Chen J."/>
            <person name="Feng M."/>
            <person name="Jian J."/>
            <person name="Zhang X."/>
            <person name="Luo G."/>
            <person name="Jiang Y."/>
            <person name="Liu J."/>
            <person name="Wang Z."/>
            <person name="Sha Y."/>
            <person name="Zhang B."/>
            <person name="Wu H."/>
            <person name="Tang D."/>
            <person name="Shen Q."/>
            <person name="Xue P."/>
            <person name="Zou S."/>
            <person name="Wang X."/>
            <person name="Liu X."/>
            <person name="Wang F."/>
            <person name="Yang Y."/>
            <person name="An X."/>
            <person name="Dong Z."/>
            <person name="Zhang K."/>
            <person name="Zhang X."/>
            <person name="Luo M.C."/>
            <person name="Dvorak J."/>
            <person name="Tong Y."/>
            <person name="Wang J."/>
            <person name="Yang H."/>
            <person name="Li Z."/>
            <person name="Wang D."/>
            <person name="Zhang A."/>
            <person name="Wang J."/>
        </authorList>
    </citation>
    <scope>NUCLEOTIDE SEQUENCE</scope>
    <source>
        <strain evidence="10">cv. G1812</strain>
    </source>
</reference>
<dbReference type="InterPro" id="IPR002068">
    <property type="entry name" value="A-crystallin/Hsp20_dom"/>
</dbReference>
<sequence>MAAARTYVDFVPSHDLVEDRGKHTLVVNLPGFKKEHLRVQIDNYGRLRVSGERQLEGGQWSRFRKEFQVPEGCDAGGIRARFEKDGVLNVTMPRLTPLEDDPKAAADAAADAEAARLAAADAEEKKRRDEMEEDARKRHAGDEEEHASGEGEDAHHQAVQAASAGRQAYGFARDRSRSGMVRALLLAVAVALVGAAGLYARYRSMDPSAESETAPADGAIVSLFDY</sequence>
<evidence type="ECO:0000256" key="2">
    <source>
        <dbReference type="ARBA" id="ARBA00022475"/>
    </source>
</evidence>
<dbReference type="KEGG" id="tua:125554154"/>
<comment type="subcellular location">
    <subcellularLocation>
        <location evidence="1">Cell membrane</location>
        <topology evidence="1">Single-pass membrane protein</topology>
    </subcellularLocation>
</comment>
<evidence type="ECO:0000256" key="3">
    <source>
        <dbReference type="ARBA" id="ARBA00022821"/>
    </source>
</evidence>
<keyword evidence="7" id="KW-0812">Transmembrane</keyword>
<name>A0A8R7UBC1_TRIUA</name>
<evidence type="ECO:0000256" key="5">
    <source>
        <dbReference type="RuleBase" id="RU003616"/>
    </source>
</evidence>
<keyword evidence="7" id="KW-1133">Transmembrane helix</keyword>
<feature type="domain" description="SHSP" evidence="8">
    <location>
        <begin position="5"/>
        <end position="111"/>
    </location>
</feature>
<dbReference type="Pfam" id="PF00011">
    <property type="entry name" value="HSP20"/>
    <property type="match status" value="1"/>
</dbReference>
<comment type="similarity">
    <text evidence="4 5">Belongs to the small heat shock protein (HSP20) family.</text>
</comment>
<gene>
    <name evidence="9" type="primary">LOC125554163</name>
</gene>
<dbReference type="PROSITE" id="PS01031">
    <property type="entry name" value="SHSP"/>
    <property type="match status" value="1"/>
</dbReference>
<dbReference type="GeneID" id="125554163"/>
<reference evidence="9" key="3">
    <citation type="submission" date="2022-06" db="UniProtKB">
        <authorList>
            <consortium name="EnsemblPlants"/>
        </authorList>
    </citation>
    <scope>IDENTIFICATION</scope>
</reference>
<evidence type="ECO:0000256" key="6">
    <source>
        <dbReference type="SAM" id="MobiDB-lite"/>
    </source>
</evidence>
<feature type="compositionally biased region" description="Basic and acidic residues" evidence="6">
    <location>
        <begin position="146"/>
        <end position="156"/>
    </location>
</feature>
<dbReference type="GO" id="GO:0034605">
    <property type="term" value="P:cellular response to heat"/>
    <property type="evidence" value="ECO:0007669"/>
    <property type="project" value="TreeGrafter"/>
</dbReference>
<evidence type="ECO:0000259" key="8">
    <source>
        <dbReference type="PROSITE" id="PS01031"/>
    </source>
</evidence>
<dbReference type="CDD" id="cd06464">
    <property type="entry name" value="ACD_sHsps-like"/>
    <property type="match status" value="1"/>
</dbReference>
<protein>
    <recommendedName>
        <fullName evidence="8">SHSP domain-containing protein</fullName>
    </recommendedName>
</protein>
<evidence type="ECO:0000313" key="9">
    <source>
        <dbReference type="EnsemblPlants" id="TuG1812G0400003164.01.T01"/>
    </source>
</evidence>
<dbReference type="Gramene" id="TuG1812G0400003164.01.T01">
    <property type="protein sequence ID" value="TuG1812G0400003164.01.T01"/>
    <property type="gene ID" value="TuG1812G0400003164.01"/>
</dbReference>
<dbReference type="PANTHER" id="PTHR43670">
    <property type="entry name" value="HEAT SHOCK PROTEIN 26"/>
    <property type="match status" value="1"/>
</dbReference>
<feature type="compositionally biased region" description="Basic and acidic residues" evidence="6">
    <location>
        <begin position="122"/>
        <end position="136"/>
    </location>
</feature>
<dbReference type="RefSeq" id="XP_048573717.1">
    <property type="nucleotide sequence ID" value="XM_048717760.1"/>
</dbReference>
<accession>A0A8R7UBC1</accession>
<evidence type="ECO:0000256" key="7">
    <source>
        <dbReference type="SAM" id="Phobius"/>
    </source>
</evidence>
<dbReference type="Proteomes" id="UP000015106">
    <property type="component" value="Chromosome 4"/>
</dbReference>
<dbReference type="GO" id="GO:0005886">
    <property type="term" value="C:plasma membrane"/>
    <property type="evidence" value="ECO:0007669"/>
    <property type="project" value="UniProtKB-SubCell"/>
</dbReference>
<dbReference type="AlphaFoldDB" id="A0A8R7UBC1"/>
<dbReference type="OrthoDB" id="1431247at2759"/>
<keyword evidence="3" id="KW-0611">Plant defense</keyword>
<dbReference type="PANTHER" id="PTHR43670:SF132">
    <property type="entry name" value="OS03G0157600 PROTEIN"/>
    <property type="match status" value="1"/>
</dbReference>
<feature type="compositionally biased region" description="Low complexity" evidence="6">
    <location>
        <begin position="105"/>
        <end position="120"/>
    </location>
</feature>
<proteinExistence type="inferred from homology"/>
<keyword evidence="2" id="KW-1003">Cell membrane</keyword>
<dbReference type="GO" id="GO:0006952">
    <property type="term" value="P:defense response"/>
    <property type="evidence" value="ECO:0007669"/>
    <property type="project" value="UniProtKB-KW"/>
</dbReference>
<feature type="region of interest" description="Disordered" evidence="6">
    <location>
        <begin position="94"/>
        <end position="161"/>
    </location>
</feature>
<feature type="transmembrane region" description="Helical" evidence="7">
    <location>
        <begin position="183"/>
        <end position="202"/>
    </location>
</feature>
<evidence type="ECO:0000256" key="4">
    <source>
        <dbReference type="PROSITE-ProRule" id="PRU00285"/>
    </source>
</evidence>
<keyword evidence="10" id="KW-1185">Reference proteome</keyword>
<dbReference type="EnsemblPlants" id="TuG1812G0400003164.01.T01">
    <property type="protein sequence ID" value="TuG1812G0400003164.01.T01"/>
    <property type="gene ID" value="TuG1812G0400003164.01"/>
</dbReference>
<dbReference type="InterPro" id="IPR008978">
    <property type="entry name" value="HSP20-like_chaperone"/>
</dbReference>